<feature type="region of interest" description="Disordered" evidence="4">
    <location>
        <begin position="1"/>
        <end position="48"/>
    </location>
</feature>
<comment type="catalytic activity">
    <reaction evidence="3">
        <text>N(6)-[(R)-lipoyl]-L-lysyl-[protein] + 3-methyl-2-oxobutanoate + H(+) = N(6)-[(R)-S(8)-2-methylpropanoyldihydrolipoyl]-L-lysyl-[protein] + CO2</text>
        <dbReference type="Rhea" id="RHEA:13457"/>
        <dbReference type="Rhea" id="RHEA-COMP:10474"/>
        <dbReference type="Rhea" id="RHEA-COMP:10497"/>
        <dbReference type="ChEBI" id="CHEBI:11851"/>
        <dbReference type="ChEBI" id="CHEBI:15378"/>
        <dbReference type="ChEBI" id="CHEBI:16526"/>
        <dbReference type="ChEBI" id="CHEBI:83099"/>
        <dbReference type="ChEBI" id="CHEBI:83142"/>
        <dbReference type="EC" id="1.2.4.4"/>
    </reaction>
    <physiologicalReaction direction="left-to-right" evidence="3">
        <dbReference type="Rhea" id="RHEA:13458"/>
    </physiologicalReaction>
</comment>
<dbReference type="OrthoDB" id="878at2759"/>
<evidence type="ECO:0000259" key="5">
    <source>
        <dbReference type="SMART" id="SM00861"/>
    </source>
</evidence>
<dbReference type="Pfam" id="PF02779">
    <property type="entry name" value="Transket_pyr"/>
    <property type="match status" value="1"/>
</dbReference>
<dbReference type="GO" id="GO:0007584">
    <property type="term" value="P:response to nutrient"/>
    <property type="evidence" value="ECO:0007669"/>
    <property type="project" value="TreeGrafter"/>
</dbReference>
<keyword evidence="7" id="KW-1185">Reference proteome</keyword>
<sequence>MPCHHGGLAQGNSAPGKFSKPSSHPEPEPEPEPGPEQSEVSRSVPRAAQQAALINRPGSRQAAGSCFSIPESGLLHHGREALASVPDLPHDGPSIRLNLCQLINSALRTALGMSDRDLCFGEDVAFGGVFRSTLGLQSEFGPQRVFNMPITEQGIVGVAIGAAAEGMKPVVKIPFADYVFPAFGQIVNEAAKFRYREGVTGANLGGLAFHMACGGVGHGALYNTQSPESLVCYVSGFLVVMPRSPPQEKGLLLASIMDSKDSTIFLELKILYRAAVKEVPD</sequence>
<reference evidence="6" key="1">
    <citation type="journal article" date="2021" name="Nat. Commun.">
        <title>Genetic determinants of endophytism in the Arabidopsis root mycobiome.</title>
        <authorList>
            <person name="Mesny F."/>
            <person name="Miyauchi S."/>
            <person name="Thiergart T."/>
            <person name="Pickel B."/>
            <person name="Atanasova L."/>
            <person name="Karlsson M."/>
            <person name="Huettel B."/>
            <person name="Barry K.W."/>
            <person name="Haridas S."/>
            <person name="Chen C."/>
            <person name="Bauer D."/>
            <person name="Andreopoulos W."/>
            <person name="Pangilinan J."/>
            <person name="LaButti K."/>
            <person name="Riley R."/>
            <person name="Lipzen A."/>
            <person name="Clum A."/>
            <person name="Drula E."/>
            <person name="Henrissat B."/>
            <person name="Kohler A."/>
            <person name="Grigoriev I.V."/>
            <person name="Martin F.M."/>
            <person name="Hacquard S."/>
        </authorList>
    </citation>
    <scope>NUCLEOTIDE SEQUENCE</scope>
    <source>
        <strain evidence="6">MPI-CAGE-AT-0147</strain>
    </source>
</reference>
<comment type="cofactor">
    <cofactor evidence="1">
        <name>thiamine diphosphate</name>
        <dbReference type="ChEBI" id="CHEBI:58937"/>
    </cofactor>
</comment>
<dbReference type="PANTHER" id="PTHR42980">
    <property type="entry name" value="2-OXOISOVALERATE DEHYDROGENASE SUBUNIT BETA-RELATED"/>
    <property type="match status" value="1"/>
</dbReference>
<accession>A0A9P9IUT4</accession>
<evidence type="ECO:0000256" key="4">
    <source>
        <dbReference type="SAM" id="MobiDB-lite"/>
    </source>
</evidence>
<dbReference type="SUPFAM" id="SSF52518">
    <property type="entry name" value="Thiamin diphosphate-binding fold (THDP-binding)"/>
    <property type="match status" value="1"/>
</dbReference>
<dbReference type="PANTHER" id="PTHR42980:SF1">
    <property type="entry name" value="2-OXOISOVALERATE DEHYDROGENASE SUBUNIT BETA, MITOCHONDRIAL"/>
    <property type="match status" value="1"/>
</dbReference>
<dbReference type="InterPro" id="IPR005475">
    <property type="entry name" value="Transketolase-like_Pyr-bd"/>
</dbReference>
<name>A0A9P9IUT4_9HYPO</name>
<dbReference type="GO" id="GO:0006091">
    <property type="term" value="P:generation of precursor metabolites and energy"/>
    <property type="evidence" value="ECO:0007669"/>
    <property type="project" value="UniProtKB-ARBA"/>
</dbReference>
<evidence type="ECO:0000313" key="7">
    <source>
        <dbReference type="Proteomes" id="UP000738349"/>
    </source>
</evidence>
<evidence type="ECO:0000313" key="6">
    <source>
        <dbReference type="EMBL" id="KAH7134297.1"/>
    </source>
</evidence>
<protein>
    <submittedName>
        <fullName evidence="6">Thiamine diphosphate-binding protein</fullName>
    </submittedName>
</protein>
<dbReference type="AlphaFoldDB" id="A0A9P9IUT4"/>
<dbReference type="EMBL" id="JAGMUV010000014">
    <property type="protein sequence ID" value="KAH7134297.1"/>
    <property type="molecule type" value="Genomic_DNA"/>
</dbReference>
<feature type="domain" description="Transketolase-like pyrimidine-binding" evidence="5">
    <location>
        <begin position="97"/>
        <end position="274"/>
    </location>
</feature>
<dbReference type="SMART" id="SM00861">
    <property type="entry name" value="Transket_pyr"/>
    <property type="match status" value="1"/>
</dbReference>
<dbReference type="GO" id="GO:0009083">
    <property type="term" value="P:branched-chain amino acid catabolic process"/>
    <property type="evidence" value="ECO:0007669"/>
    <property type="project" value="TreeGrafter"/>
</dbReference>
<dbReference type="GO" id="GO:0003863">
    <property type="term" value="F:branched-chain 2-oxo acid dehydrogenase activity"/>
    <property type="evidence" value="ECO:0007669"/>
    <property type="project" value="UniProtKB-EC"/>
</dbReference>
<comment type="caution">
    <text evidence="6">The sequence shown here is derived from an EMBL/GenBank/DDBJ whole genome shotgun (WGS) entry which is preliminary data.</text>
</comment>
<proteinExistence type="predicted"/>
<keyword evidence="2" id="KW-0560">Oxidoreductase</keyword>
<evidence type="ECO:0000256" key="3">
    <source>
        <dbReference type="ARBA" id="ARBA00051764"/>
    </source>
</evidence>
<dbReference type="Gene3D" id="3.40.50.970">
    <property type="match status" value="1"/>
</dbReference>
<gene>
    <name evidence="6" type="ORF">EDB81DRAFT_949637</name>
</gene>
<dbReference type="Proteomes" id="UP000738349">
    <property type="component" value="Unassembled WGS sequence"/>
</dbReference>
<dbReference type="FunFam" id="3.40.50.970:FF:000001">
    <property type="entry name" value="Pyruvate dehydrogenase E1 beta subunit"/>
    <property type="match status" value="1"/>
</dbReference>
<evidence type="ECO:0000256" key="2">
    <source>
        <dbReference type="ARBA" id="ARBA00023002"/>
    </source>
</evidence>
<organism evidence="6 7">
    <name type="scientific">Dactylonectria macrodidyma</name>
    <dbReference type="NCBI Taxonomy" id="307937"/>
    <lineage>
        <taxon>Eukaryota</taxon>
        <taxon>Fungi</taxon>
        <taxon>Dikarya</taxon>
        <taxon>Ascomycota</taxon>
        <taxon>Pezizomycotina</taxon>
        <taxon>Sordariomycetes</taxon>
        <taxon>Hypocreomycetidae</taxon>
        <taxon>Hypocreales</taxon>
        <taxon>Nectriaceae</taxon>
        <taxon>Dactylonectria</taxon>
    </lineage>
</organism>
<evidence type="ECO:0000256" key="1">
    <source>
        <dbReference type="ARBA" id="ARBA00001964"/>
    </source>
</evidence>
<dbReference type="InterPro" id="IPR029061">
    <property type="entry name" value="THDP-binding"/>
</dbReference>